<dbReference type="GO" id="GO:0009432">
    <property type="term" value="P:SOS response"/>
    <property type="evidence" value="ECO:0007669"/>
    <property type="project" value="UniProtKB-KW"/>
</dbReference>
<evidence type="ECO:0000313" key="9">
    <source>
        <dbReference type="EMBL" id="KGT88740.1"/>
    </source>
</evidence>
<feature type="domain" description="Peptidase S24/S26A/S26B/S26C" evidence="8">
    <location>
        <begin position="26"/>
        <end position="141"/>
    </location>
</feature>
<accession>A0A0A3YQ34</accession>
<dbReference type="PRINTS" id="PR00726">
    <property type="entry name" value="LEXASERPTASE"/>
</dbReference>
<dbReference type="InterPro" id="IPR036286">
    <property type="entry name" value="LexA/Signal_pep-like_sf"/>
</dbReference>
<comment type="caution">
    <text evidence="9">The sequence shown here is derived from an EMBL/GenBank/DDBJ whole genome shotgun (WGS) entry which is preliminary data.</text>
</comment>
<evidence type="ECO:0000256" key="1">
    <source>
        <dbReference type="ARBA" id="ARBA00007484"/>
    </source>
</evidence>
<evidence type="ECO:0000256" key="6">
    <source>
        <dbReference type="ARBA" id="ARBA00023236"/>
    </source>
</evidence>
<organism evidence="9 10">
    <name type="scientific">Erwinia typographi</name>
    <dbReference type="NCBI Taxonomy" id="371042"/>
    <lineage>
        <taxon>Bacteria</taxon>
        <taxon>Pseudomonadati</taxon>
        <taxon>Pseudomonadota</taxon>
        <taxon>Gammaproteobacteria</taxon>
        <taxon>Enterobacterales</taxon>
        <taxon>Erwiniaceae</taxon>
        <taxon>Erwinia</taxon>
    </lineage>
</organism>
<comment type="similarity">
    <text evidence="1 7">Belongs to the peptidase S24 family.</text>
</comment>
<dbReference type="InterPro" id="IPR039418">
    <property type="entry name" value="LexA-like"/>
</dbReference>
<dbReference type="InterPro" id="IPR006197">
    <property type="entry name" value="Peptidase_S24_LexA"/>
</dbReference>
<evidence type="ECO:0000256" key="4">
    <source>
        <dbReference type="ARBA" id="ARBA00022813"/>
    </source>
</evidence>
<sequence length="151" mass="16715">MRTVTPAHQALTLYRPDRGAPALPCPLFLEKVSCGFPSPARDYIEQELDLNEYCIAHPAATYFLRASGSSMQDIGLYDGDLLVVDRSLTPGHGDIVVAETDGEFTVKSLLTTPRLALQPMNPAYPVMYPDPDRLEIFGVVIHFIHTTRGRN</sequence>
<dbReference type="GO" id="GO:0003677">
    <property type="term" value="F:DNA binding"/>
    <property type="evidence" value="ECO:0007669"/>
    <property type="project" value="InterPro"/>
</dbReference>
<dbReference type="GO" id="GO:0006281">
    <property type="term" value="P:DNA repair"/>
    <property type="evidence" value="ECO:0007669"/>
    <property type="project" value="UniProtKB-KW"/>
</dbReference>
<dbReference type="AlphaFoldDB" id="A0A0A3YQ34"/>
<dbReference type="SUPFAM" id="SSF51306">
    <property type="entry name" value="LexA/Signal peptidase"/>
    <property type="match status" value="1"/>
</dbReference>
<reference evidence="9 10" key="1">
    <citation type="submission" date="2014-10" db="EMBL/GenBank/DDBJ databases">
        <title>Genome sequence of Erwinia typographi M043b.</title>
        <authorList>
            <person name="Chan K.-G."/>
            <person name="Tan W.-S."/>
        </authorList>
    </citation>
    <scope>NUCLEOTIDE SEQUENCE [LARGE SCALE GENOMIC DNA]</scope>
    <source>
        <strain evidence="9 10">M043b</strain>
    </source>
</reference>
<evidence type="ECO:0000256" key="3">
    <source>
        <dbReference type="ARBA" id="ARBA00022801"/>
    </source>
</evidence>
<dbReference type="PANTHER" id="PTHR33516">
    <property type="entry name" value="LEXA REPRESSOR"/>
    <property type="match status" value="1"/>
</dbReference>
<keyword evidence="5" id="KW-0234">DNA repair</keyword>
<evidence type="ECO:0000313" key="10">
    <source>
        <dbReference type="Proteomes" id="UP000030351"/>
    </source>
</evidence>
<dbReference type="EMBL" id="JRUQ01000060">
    <property type="protein sequence ID" value="KGT88740.1"/>
    <property type="molecule type" value="Genomic_DNA"/>
</dbReference>
<keyword evidence="2" id="KW-0227">DNA damage</keyword>
<dbReference type="OrthoDB" id="9787787at2"/>
<dbReference type="GO" id="GO:0006355">
    <property type="term" value="P:regulation of DNA-templated transcription"/>
    <property type="evidence" value="ECO:0007669"/>
    <property type="project" value="InterPro"/>
</dbReference>
<evidence type="ECO:0000259" key="8">
    <source>
        <dbReference type="Pfam" id="PF00717"/>
    </source>
</evidence>
<keyword evidence="10" id="KW-1185">Reference proteome</keyword>
<dbReference type="Pfam" id="PF00717">
    <property type="entry name" value="Peptidase_S24"/>
    <property type="match status" value="1"/>
</dbReference>
<dbReference type="NCBIfam" id="NF007621">
    <property type="entry name" value="PRK10276.1"/>
    <property type="match status" value="1"/>
</dbReference>
<name>A0A0A3YQ34_9GAMM</name>
<dbReference type="eggNOG" id="COG1974">
    <property type="taxonomic scope" value="Bacteria"/>
</dbReference>
<keyword evidence="4 7" id="KW-0068">Autocatalytic cleavage</keyword>
<dbReference type="InterPro" id="IPR015927">
    <property type="entry name" value="Peptidase_S24_S26A/B/C"/>
</dbReference>
<dbReference type="CDD" id="cd06529">
    <property type="entry name" value="S24_LexA-like"/>
    <property type="match status" value="1"/>
</dbReference>
<proteinExistence type="inferred from homology"/>
<evidence type="ECO:0000256" key="2">
    <source>
        <dbReference type="ARBA" id="ARBA00022763"/>
    </source>
</evidence>
<dbReference type="STRING" id="371042.NG99_20940"/>
<evidence type="ECO:0000256" key="7">
    <source>
        <dbReference type="RuleBase" id="RU003991"/>
    </source>
</evidence>
<protein>
    <recommendedName>
        <fullName evidence="8">Peptidase S24/S26A/S26B/S26C domain-containing protein</fullName>
    </recommendedName>
</protein>
<dbReference type="Gene3D" id="2.10.109.10">
    <property type="entry name" value="Umud Fragment, subunit A"/>
    <property type="match status" value="1"/>
</dbReference>
<dbReference type="Proteomes" id="UP000030351">
    <property type="component" value="Unassembled WGS sequence"/>
</dbReference>
<evidence type="ECO:0000256" key="5">
    <source>
        <dbReference type="ARBA" id="ARBA00023204"/>
    </source>
</evidence>
<dbReference type="InterPro" id="IPR050077">
    <property type="entry name" value="LexA_repressor"/>
</dbReference>
<keyword evidence="3 7" id="KW-0378">Hydrolase</keyword>
<dbReference type="GO" id="GO:0016787">
    <property type="term" value="F:hydrolase activity"/>
    <property type="evidence" value="ECO:0007669"/>
    <property type="project" value="UniProtKB-KW"/>
</dbReference>
<keyword evidence="6" id="KW-0742">SOS response</keyword>
<dbReference type="RefSeq" id="WP_034897297.1">
    <property type="nucleotide sequence ID" value="NZ_JRUQ01000060.1"/>
</dbReference>
<gene>
    <name evidence="9" type="ORF">NG99_20940</name>
</gene>
<dbReference type="PANTHER" id="PTHR33516:SF2">
    <property type="entry name" value="LEXA REPRESSOR-RELATED"/>
    <property type="match status" value="1"/>
</dbReference>